<comment type="caution">
    <text evidence="6">The sequence shown here is derived from an EMBL/GenBank/DDBJ whole genome shotgun (WGS) entry which is preliminary data.</text>
</comment>
<dbReference type="AlphaFoldDB" id="A0A2A2KC57"/>
<evidence type="ECO:0000313" key="6">
    <source>
        <dbReference type="EMBL" id="PAV71468.1"/>
    </source>
</evidence>
<dbReference type="GO" id="GO:0009986">
    <property type="term" value="C:cell surface"/>
    <property type="evidence" value="ECO:0007669"/>
    <property type="project" value="InterPro"/>
</dbReference>
<evidence type="ECO:0000256" key="2">
    <source>
        <dbReference type="ARBA" id="ARBA00010112"/>
    </source>
</evidence>
<dbReference type="PANTHER" id="PTHR21700">
    <property type="entry name" value="TRANSTHYRETIN-LIKE FAMILY PROTEIN-RELATED"/>
    <property type="match status" value="1"/>
</dbReference>
<keyword evidence="7" id="KW-1185">Reference proteome</keyword>
<keyword evidence="4 5" id="KW-0732">Signal</keyword>
<dbReference type="Gene3D" id="2.60.40.3330">
    <property type="match status" value="1"/>
</dbReference>
<dbReference type="OrthoDB" id="5801732at2759"/>
<evidence type="ECO:0000256" key="1">
    <source>
        <dbReference type="ARBA" id="ARBA00004613"/>
    </source>
</evidence>
<sequence>MYQFLILAIFFPVAFGLGRTQSVGVKGVLMCHDQPASNVKVKIYDEDKLSPDELMASGRTDGSGHFELKGDAAEFTSIEPKLKHVL</sequence>
<evidence type="ECO:0000256" key="3">
    <source>
        <dbReference type="ARBA" id="ARBA00022525"/>
    </source>
</evidence>
<evidence type="ECO:0000256" key="5">
    <source>
        <dbReference type="SAM" id="SignalP"/>
    </source>
</evidence>
<accession>A0A2A2KC57</accession>
<dbReference type="GO" id="GO:0005576">
    <property type="term" value="C:extracellular region"/>
    <property type="evidence" value="ECO:0007669"/>
    <property type="project" value="UniProtKB-SubCell"/>
</dbReference>
<feature type="signal peptide" evidence="5">
    <location>
        <begin position="1"/>
        <end position="16"/>
    </location>
</feature>
<dbReference type="Pfam" id="PF01060">
    <property type="entry name" value="TTR-52"/>
    <property type="match status" value="1"/>
</dbReference>
<evidence type="ECO:0000313" key="7">
    <source>
        <dbReference type="Proteomes" id="UP000218231"/>
    </source>
</evidence>
<gene>
    <name evidence="6" type="ORF">WR25_12221</name>
</gene>
<dbReference type="PANTHER" id="PTHR21700:SF121">
    <property type="entry name" value="TRANSTHYRETIN-LIKE FAMILY PROTEIN"/>
    <property type="match status" value="1"/>
</dbReference>
<comment type="subcellular location">
    <subcellularLocation>
        <location evidence="1">Secreted</location>
    </subcellularLocation>
</comment>
<comment type="similarity">
    <text evidence="2">Belongs to the nematode transthyretin-like family.</text>
</comment>
<name>A0A2A2KC57_9BILA</name>
<dbReference type="Proteomes" id="UP000218231">
    <property type="component" value="Unassembled WGS sequence"/>
</dbReference>
<protein>
    <recommendedName>
        <fullName evidence="8">Transthyretin-like family protein</fullName>
    </recommendedName>
</protein>
<dbReference type="EMBL" id="LIAE01009013">
    <property type="protein sequence ID" value="PAV71468.1"/>
    <property type="molecule type" value="Genomic_DNA"/>
</dbReference>
<dbReference type="InterPro" id="IPR038479">
    <property type="entry name" value="Transthyretin-like_sf"/>
</dbReference>
<feature type="chain" id="PRO_5013149757" description="Transthyretin-like family protein" evidence="5">
    <location>
        <begin position="17"/>
        <end position="86"/>
    </location>
</feature>
<evidence type="ECO:0000256" key="4">
    <source>
        <dbReference type="ARBA" id="ARBA00022729"/>
    </source>
</evidence>
<proteinExistence type="inferred from homology"/>
<organism evidence="6 7">
    <name type="scientific">Diploscapter pachys</name>
    <dbReference type="NCBI Taxonomy" id="2018661"/>
    <lineage>
        <taxon>Eukaryota</taxon>
        <taxon>Metazoa</taxon>
        <taxon>Ecdysozoa</taxon>
        <taxon>Nematoda</taxon>
        <taxon>Chromadorea</taxon>
        <taxon>Rhabditida</taxon>
        <taxon>Rhabditina</taxon>
        <taxon>Rhabditomorpha</taxon>
        <taxon>Rhabditoidea</taxon>
        <taxon>Rhabditidae</taxon>
        <taxon>Diploscapter</taxon>
    </lineage>
</organism>
<dbReference type="STRING" id="2018661.A0A2A2KC57"/>
<keyword evidence="3" id="KW-0964">Secreted</keyword>
<dbReference type="InterPro" id="IPR001534">
    <property type="entry name" value="Transthyretin-like"/>
</dbReference>
<evidence type="ECO:0008006" key="8">
    <source>
        <dbReference type="Google" id="ProtNLM"/>
    </source>
</evidence>
<reference evidence="6 7" key="1">
    <citation type="journal article" date="2017" name="Curr. Biol.">
        <title>Genome architecture and evolution of a unichromosomal asexual nematode.</title>
        <authorList>
            <person name="Fradin H."/>
            <person name="Zegar C."/>
            <person name="Gutwein M."/>
            <person name="Lucas J."/>
            <person name="Kovtun M."/>
            <person name="Corcoran D."/>
            <person name="Baugh L.R."/>
            <person name="Kiontke K."/>
            <person name="Gunsalus K."/>
            <person name="Fitch D.H."/>
            <person name="Piano F."/>
        </authorList>
    </citation>
    <scope>NUCLEOTIDE SEQUENCE [LARGE SCALE GENOMIC DNA]</scope>
    <source>
        <strain evidence="6">PF1309</strain>
    </source>
</reference>